<accession>A0A0S7WFT5</accession>
<name>A0A0S7WFT5_UNCT6</name>
<dbReference type="Proteomes" id="UP000051124">
    <property type="component" value="Unassembled WGS sequence"/>
</dbReference>
<dbReference type="EMBL" id="LIZT01000079">
    <property type="protein sequence ID" value="KPJ49013.1"/>
    <property type="molecule type" value="Genomic_DNA"/>
</dbReference>
<evidence type="ECO:0000313" key="2">
    <source>
        <dbReference type="Proteomes" id="UP000051124"/>
    </source>
</evidence>
<protein>
    <submittedName>
        <fullName evidence="1">Uncharacterized protein</fullName>
    </submittedName>
</protein>
<sequence length="239" mass="27581">MDSAPQSKEHHTFAVEKHVKHIILKHESYAKVSVDERGTWELFQAFQYAKKQEIAMAGHVCAVLLNWFHLKEIRSDLKPRERVIEFPVGRMKTDFTEITSPERAVKSEMTLQFDYSASAKERINEIIARVQHLGWYELEYKLVPMFNPNALVTLCQNSGLTIRSYYPDRTPYFEVEVQALGTEGRPALLVFRNLLDEYVCSLTICQDINGEGLEEHFYEKLHPDAIIALFIPAFTGWAG</sequence>
<comment type="caution">
    <text evidence="1">The sequence shown here is derived from an EMBL/GenBank/DDBJ whole genome shotgun (WGS) entry which is preliminary data.</text>
</comment>
<organism evidence="1 2">
    <name type="scientific">candidate division TA06 bacterium DG_26</name>
    <dbReference type="NCBI Taxonomy" id="1703771"/>
    <lineage>
        <taxon>Bacteria</taxon>
        <taxon>Bacteria division TA06</taxon>
    </lineage>
</organism>
<reference evidence="1 2" key="1">
    <citation type="journal article" date="2015" name="Microbiome">
        <title>Genomic resolution of linkages in carbon, nitrogen, and sulfur cycling among widespread estuary sediment bacteria.</title>
        <authorList>
            <person name="Baker B.J."/>
            <person name="Lazar C.S."/>
            <person name="Teske A.P."/>
            <person name="Dick G.J."/>
        </authorList>
    </citation>
    <scope>NUCLEOTIDE SEQUENCE [LARGE SCALE GENOMIC DNA]</scope>
    <source>
        <strain evidence="1">DG_26</strain>
    </source>
</reference>
<proteinExistence type="predicted"/>
<dbReference type="AlphaFoldDB" id="A0A0S7WFT5"/>
<evidence type="ECO:0000313" key="1">
    <source>
        <dbReference type="EMBL" id="KPJ49013.1"/>
    </source>
</evidence>
<gene>
    <name evidence="1" type="ORF">AMJ40_06440</name>
</gene>